<feature type="transmembrane region" description="Helical" evidence="1">
    <location>
        <begin position="164"/>
        <end position="183"/>
    </location>
</feature>
<keyword evidence="1" id="KW-1133">Transmembrane helix</keyword>
<feature type="transmembrane region" description="Helical" evidence="1">
    <location>
        <begin position="28"/>
        <end position="49"/>
    </location>
</feature>
<proteinExistence type="predicted"/>
<dbReference type="Proteomes" id="UP000470772">
    <property type="component" value="Unassembled WGS sequence"/>
</dbReference>
<name>A0A6A9QLA8_SULME</name>
<dbReference type="OrthoDB" id="375743at2157"/>
<sequence>MSNELDIIREAKKQTYKFLLRKGRKAMAMYYLMWSIYSLSLTVAIPLLYSLIPQFYVLLLIVVLMSIPNYYTAKIFYVLIRSYLLLYKNSITSEIKFRKTYVRSYVIRSVSTYLFIFLSYFFKPLLFLFIMASVPLFIIVERNLYKFLFTNEFRITEGKFYDKIAIYTLNLIPITFSSLYLYYIFENTLFYFASVTIDYIFGILWLIFFALSMSDLVEANKDD</sequence>
<dbReference type="RefSeq" id="WP_054839214.1">
    <property type="nucleotide sequence ID" value="NZ_BBBY01000053.1"/>
</dbReference>
<organism evidence="2 3">
    <name type="scientific">Sulfuracidifex metallicus DSM 6482 = JCM 9184</name>
    <dbReference type="NCBI Taxonomy" id="523847"/>
    <lineage>
        <taxon>Archaea</taxon>
        <taxon>Thermoproteota</taxon>
        <taxon>Thermoprotei</taxon>
        <taxon>Sulfolobales</taxon>
        <taxon>Sulfolobaceae</taxon>
        <taxon>Sulfuracidifex</taxon>
    </lineage>
</organism>
<protein>
    <submittedName>
        <fullName evidence="2">Uncharacterized protein</fullName>
    </submittedName>
</protein>
<feature type="transmembrane region" description="Helical" evidence="1">
    <location>
        <begin position="126"/>
        <end position="144"/>
    </location>
</feature>
<evidence type="ECO:0000313" key="2">
    <source>
        <dbReference type="EMBL" id="MUN29776.1"/>
    </source>
</evidence>
<dbReference type="AlphaFoldDB" id="A0A6A9QLA8"/>
<feature type="transmembrane region" description="Helical" evidence="1">
    <location>
        <begin position="55"/>
        <end position="80"/>
    </location>
</feature>
<feature type="transmembrane region" description="Helical" evidence="1">
    <location>
        <begin position="189"/>
        <end position="211"/>
    </location>
</feature>
<evidence type="ECO:0000256" key="1">
    <source>
        <dbReference type="SAM" id="Phobius"/>
    </source>
</evidence>
<keyword evidence="1" id="KW-0472">Membrane</keyword>
<accession>A0A6A9QLA8</accession>
<comment type="caution">
    <text evidence="2">The sequence shown here is derived from an EMBL/GenBank/DDBJ whole genome shotgun (WGS) entry which is preliminary data.</text>
</comment>
<feature type="transmembrane region" description="Helical" evidence="1">
    <location>
        <begin position="101"/>
        <end position="120"/>
    </location>
</feature>
<keyword evidence="3" id="KW-1185">Reference proteome</keyword>
<keyword evidence="1" id="KW-0812">Transmembrane</keyword>
<gene>
    <name evidence="2" type="ORF">GC250_10105</name>
</gene>
<dbReference type="EMBL" id="WGGD01000005">
    <property type="protein sequence ID" value="MUN29776.1"/>
    <property type="molecule type" value="Genomic_DNA"/>
</dbReference>
<reference evidence="2 3" key="1">
    <citation type="submission" date="2019-10" db="EMBL/GenBank/DDBJ databases">
        <title>Sequencing and Assembly of Multiple Reported Metal-Biooxidizing Members of the Extremely Thermoacidophilic Archaeal Family Sulfolobaceae.</title>
        <authorList>
            <person name="Counts J.A."/>
            <person name="Kelly R.M."/>
        </authorList>
    </citation>
    <scope>NUCLEOTIDE SEQUENCE [LARGE SCALE GENOMIC DNA]</scope>
    <source>
        <strain evidence="2 3">DSM 6482</strain>
    </source>
</reference>
<evidence type="ECO:0000313" key="3">
    <source>
        <dbReference type="Proteomes" id="UP000470772"/>
    </source>
</evidence>